<evidence type="ECO:0000313" key="3">
    <source>
        <dbReference type="Proteomes" id="UP000053268"/>
    </source>
</evidence>
<dbReference type="STRING" id="66420.A0A194Q529"/>
<accession>A0A194Q529</accession>
<organism evidence="2 3">
    <name type="scientific">Papilio xuthus</name>
    <name type="common">Asian swallowtail butterfly</name>
    <dbReference type="NCBI Taxonomy" id="66420"/>
    <lineage>
        <taxon>Eukaryota</taxon>
        <taxon>Metazoa</taxon>
        <taxon>Ecdysozoa</taxon>
        <taxon>Arthropoda</taxon>
        <taxon>Hexapoda</taxon>
        <taxon>Insecta</taxon>
        <taxon>Pterygota</taxon>
        <taxon>Neoptera</taxon>
        <taxon>Endopterygota</taxon>
        <taxon>Lepidoptera</taxon>
        <taxon>Glossata</taxon>
        <taxon>Ditrysia</taxon>
        <taxon>Papilionoidea</taxon>
        <taxon>Papilionidae</taxon>
        <taxon>Papilioninae</taxon>
        <taxon>Papilio</taxon>
    </lineage>
</organism>
<feature type="region of interest" description="Disordered" evidence="1">
    <location>
        <begin position="43"/>
        <end position="102"/>
    </location>
</feature>
<name>A0A194Q529_PAPXU</name>
<evidence type="ECO:0000313" key="2">
    <source>
        <dbReference type="EMBL" id="KPJ00643.1"/>
    </source>
</evidence>
<protein>
    <submittedName>
        <fullName evidence="2">Uncharacterized protein</fullName>
    </submittedName>
</protein>
<feature type="compositionally biased region" description="Pro residues" evidence="1">
    <location>
        <begin position="125"/>
        <end position="145"/>
    </location>
</feature>
<dbReference type="EMBL" id="KQ459460">
    <property type="protein sequence ID" value="KPJ00643.1"/>
    <property type="molecule type" value="Genomic_DNA"/>
</dbReference>
<proteinExistence type="predicted"/>
<evidence type="ECO:0000256" key="1">
    <source>
        <dbReference type="SAM" id="MobiDB-lite"/>
    </source>
</evidence>
<keyword evidence="3" id="KW-1185">Reference proteome</keyword>
<reference evidence="2 3" key="1">
    <citation type="journal article" date="2015" name="Nat. Commun.">
        <title>Outbred genome sequencing and CRISPR/Cas9 gene editing in butterflies.</title>
        <authorList>
            <person name="Li X."/>
            <person name="Fan D."/>
            <person name="Zhang W."/>
            <person name="Liu G."/>
            <person name="Zhang L."/>
            <person name="Zhao L."/>
            <person name="Fang X."/>
            <person name="Chen L."/>
            <person name="Dong Y."/>
            <person name="Chen Y."/>
            <person name="Ding Y."/>
            <person name="Zhao R."/>
            <person name="Feng M."/>
            <person name="Zhu Y."/>
            <person name="Feng Y."/>
            <person name="Jiang X."/>
            <person name="Zhu D."/>
            <person name="Xiang H."/>
            <person name="Feng X."/>
            <person name="Li S."/>
            <person name="Wang J."/>
            <person name="Zhang G."/>
            <person name="Kronforst M.R."/>
            <person name="Wang W."/>
        </authorList>
    </citation>
    <scope>NUCLEOTIDE SEQUENCE [LARGE SCALE GENOMIC DNA]</scope>
    <source>
        <strain evidence="2">Ya'a_city_454_Px</strain>
        <tissue evidence="2">Whole body</tissue>
    </source>
</reference>
<dbReference type="Proteomes" id="UP000053268">
    <property type="component" value="Unassembled WGS sequence"/>
</dbReference>
<feature type="region of interest" description="Disordered" evidence="1">
    <location>
        <begin position="122"/>
        <end position="160"/>
    </location>
</feature>
<gene>
    <name evidence="2" type="ORF">RR46_07482</name>
</gene>
<sequence length="193" mass="21130">MDMYGASDRLQYGDCFSEAQQDAARLSTLDARIDHALKTTVLGEVAKEDSPPDPEKDAPEKGILVVSGEAGRGGKRVSFADGYKPGQDSDVEEPPVKKRRKVRRVGCAWPCPAAHPDHVPLWDALPPPPPPPGSPPPHTAHPPPLHLLRPHPAHPPHPALTLPPALRKLGQYFTFFLRGEAYTTQHDTTQHNR</sequence>
<feature type="compositionally biased region" description="Basic and acidic residues" evidence="1">
    <location>
        <begin position="45"/>
        <end position="60"/>
    </location>
</feature>
<dbReference type="AlphaFoldDB" id="A0A194Q529"/>